<dbReference type="AlphaFoldDB" id="A0A963YWG0"/>
<feature type="domain" description="Glycosyl transferase family 1" evidence="2">
    <location>
        <begin position="198"/>
        <end position="347"/>
    </location>
</feature>
<feature type="domain" description="Glycosyl transferase family 1" evidence="2">
    <location>
        <begin position="596"/>
        <end position="743"/>
    </location>
</feature>
<keyword evidence="4" id="KW-1185">Reference proteome</keyword>
<organism evidence="3 4">
    <name type="scientific">Acidisoma silvae</name>
    <dbReference type="NCBI Taxonomy" id="2802396"/>
    <lineage>
        <taxon>Bacteria</taxon>
        <taxon>Pseudomonadati</taxon>
        <taxon>Pseudomonadota</taxon>
        <taxon>Alphaproteobacteria</taxon>
        <taxon>Acetobacterales</taxon>
        <taxon>Acidocellaceae</taxon>
        <taxon>Acidisoma</taxon>
    </lineage>
</organism>
<evidence type="ECO:0000259" key="2">
    <source>
        <dbReference type="Pfam" id="PF00534"/>
    </source>
</evidence>
<gene>
    <name evidence="3" type="ORF">ASILVAE211_20385</name>
</gene>
<reference evidence="3" key="2">
    <citation type="submission" date="2021-01" db="EMBL/GenBank/DDBJ databases">
        <authorList>
            <person name="Mieszkin S."/>
            <person name="Pouder E."/>
            <person name="Alain K."/>
        </authorList>
    </citation>
    <scope>NUCLEOTIDE SEQUENCE</scope>
    <source>
        <strain evidence="3">HW T2.11</strain>
    </source>
</reference>
<keyword evidence="1" id="KW-0808">Transferase</keyword>
<reference evidence="3" key="1">
    <citation type="journal article" date="2021" name="Microorganisms">
        <title>Acidisoma silvae sp. nov. and Acidisomacellulosilytica sp. nov., Two Acidophilic Bacteria Isolated from Decaying Wood, Hydrolyzing Cellulose and Producing Poly-3-hydroxybutyrate.</title>
        <authorList>
            <person name="Mieszkin S."/>
            <person name="Pouder E."/>
            <person name="Uroz S."/>
            <person name="Simon-Colin C."/>
            <person name="Alain K."/>
        </authorList>
    </citation>
    <scope>NUCLEOTIDE SEQUENCE</scope>
    <source>
        <strain evidence="3">HW T2.11</strain>
    </source>
</reference>
<sequence length="1249" mass="138414">MADLLCALHETGKVKLIVSLNGNMKEEAIAARNYLRRLMPGIDTAIWYGLAPDGELRRGYCTERMTDEQILAAHVNALAPDVALSPSPFEGSWDRSTPFIRTKNIEALTACVFHDAIPHRFPAAYLHNDADRKTYERRFNAITNFDLVLCNSEFTNSEYKDIFGKTNSISISAGLSPSFSSLISNASGQLGLAPDLGRYVLYVGGMDWRKNVPLLVRGMAQVPEAIAGTLKLVIAGDNGSQYINPLRQTWEKAGLPASNLISTGWISDAQLAALYTGAAVTVQPSLMEGFGLTALEAMAAGSPFLSARGGAVAEVVGYEATLFDPYDPRDLSRQISRIINDTEFREISVAHGYERAKLFRWDKTATIMLDTLQTYLGAKATSNPPVLSERPNSEGRFSPPGRRLLMDVSSTLQSPVMSGIQRVIHKLSQGMATLNETGTALAQTELSYCRDELGWYSLSKVEKNSLALDPRARLGFEDNDTYFLLDSSWTFIEGQKRRLLDALVMGQEVIHGIHDIGPLTMPAFTDAGMPPAFRRWFEFILGYSTGIICVSRAVADEVYGLIEAIQLPRPMKIGYFSLGGDFADVEPDPAWLDFTGSRPTFLMVGTIEPRKAHWVALDAFEQLWRDGVDVNLLIIGKPGWDTRLLRSRLAHHSEANKRLFVKTGISDGELRAAYGFAQALIMTSYLEGFGLPVAEAGALGCPVILADIPVFREVSFAAPASAYFKPSDPDDLARCIANVLRDGFMDRDSRPAPWPTWTESAMQVQQVIFEGWWYKQYEPREMLPNTRLSDIGRVEMTVPLADSGRAHTMRCMEGPLLSENGDEIRFVIALRNDSDMIWSSYGRAGGGFDVNMGSHIYTANGNCLDFDNPRTHIPFVVAPGQEVFFPIRIASDWLAREGRYVGVEMVQEGVSWMGERLRLDLLQPRAALELPLAHQPSGKAAALQLVLARGPFTAADEAEKLFLITLYNTHNAPIFLTGAEDKPSVSISVLNVAGDAMGRGHVLSCCSKIAPGSYGLMCVSIPGYLTPQTASLSLEFVAGDKAAWNFDLSELKFKKNSREIEFLLETISDPEPIGEAAEPARIVKDAGPQVLNLDAYDDLSNEEFCRTMYSVLLNREVDDSGLNFYKWAIDTSRLTRLGAAKRIIHDNQLSRMWNIVSGQSERSEMTVFLKPYVRREEPIEQIEDALSTKIPQHIVERWVSNFLSPEELAHEIQKTLDPFFYVLVLIDQEITSVEKNSDDSFTIGELLIR</sequence>
<accession>A0A963YWG0</accession>
<dbReference type="GO" id="GO:0016757">
    <property type="term" value="F:glycosyltransferase activity"/>
    <property type="evidence" value="ECO:0007669"/>
    <property type="project" value="InterPro"/>
</dbReference>
<name>A0A963YWG0_9PROT</name>
<protein>
    <submittedName>
        <fullName evidence="3">Glycosyltransferase</fullName>
    </submittedName>
</protein>
<proteinExistence type="predicted"/>
<dbReference type="PANTHER" id="PTHR46401:SF2">
    <property type="entry name" value="GLYCOSYLTRANSFERASE WBBK-RELATED"/>
    <property type="match status" value="1"/>
</dbReference>
<evidence type="ECO:0000313" key="4">
    <source>
        <dbReference type="Proteomes" id="UP000708298"/>
    </source>
</evidence>
<dbReference type="PANTHER" id="PTHR46401">
    <property type="entry name" value="GLYCOSYLTRANSFERASE WBBK-RELATED"/>
    <property type="match status" value="1"/>
</dbReference>
<dbReference type="RefSeq" id="WP_227323214.1">
    <property type="nucleotide sequence ID" value="NZ_JAESVB010000015.1"/>
</dbReference>
<dbReference type="Pfam" id="PF00534">
    <property type="entry name" value="Glycos_transf_1"/>
    <property type="match status" value="2"/>
</dbReference>
<evidence type="ECO:0000313" key="3">
    <source>
        <dbReference type="EMBL" id="MCB8877565.1"/>
    </source>
</evidence>
<dbReference type="EMBL" id="JAESVB010000015">
    <property type="protein sequence ID" value="MCB8877565.1"/>
    <property type="molecule type" value="Genomic_DNA"/>
</dbReference>
<dbReference type="Gene3D" id="3.40.50.2000">
    <property type="entry name" value="Glycogen Phosphorylase B"/>
    <property type="match status" value="3"/>
</dbReference>
<evidence type="ECO:0000256" key="1">
    <source>
        <dbReference type="ARBA" id="ARBA00022679"/>
    </source>
</evidence>
<dbReference type="CDD" id="cd03809">
    <property type="entry name" value="GT4_MtfB-like"/>
    <property type="match status" value="2"/>
</dbReference>
<dbReference type="GO" id="GO:0009103">
    <property type="term" value="P:lipopolysaccharide biosynthetic process"/>
    <property type="evidence" value="ECO:0007669"/>
    <property type="project" value="TreeGrafter"/>
</dbReference>
<dbReference type="SUPFAM" id="SSF53756">
    <property type="entry name" value="UDP-Glycosyltransferase/glycogen phosphorylase"/>
    <property type="match status" value="2"/>
</dbReference>
<dbReference type="InterPro" id="IPR001296">
    <property type="entry name" value="Glyco_trans_1"/>
</dbReference>
<dbReference type="Proteomes" id="UP000708298">
    <property type="component" value="Unassembled WGS sequence"/>
</dbReference>
<comment type="caution">
    <text evidence="3">The sequence shown here is derived from an EMBL/GenBank/DDBJ whole genome shotgun (WGS) entry which is preliminary data.</text>
</comment>